<dbReference type="Proteomes" id="UP000265520">
    <property type="component" value="Unassembled WGS sequence"/>
</dbReference>
<proteinExistence type="predicted"/>
<evidence type="ECO:0000313" key="1">
    <source>
        <dbReference type="EMBL" id="MCI05284.1"/>
    </source>
</evidence>
<comment type="caution">
    <text evidence="1">The sequence shown here is derived from an EMBL/GenBank/DDBJ whole genome shotgun (WGS) entry which is preliminary data.</text>
</comment>
<sequence>MNTSAYVVNCAALARECGIVEWWHSGVSSWKAASAGGAVTI</sequence>
<keyword evidence="2" id="KW-1185">Reference proteome</keyword>
<evidence type="ECO:0000313" key="2">
    <source>
        <dbReference type="Proteomes" id="UP000265520"/>
    </source>
</evidence>
<accession>A0A392P0Q2</accession>
<dbReference type="EMBL" id="LXQA010058187">
    <property type="protein sequence ID" value="MCI05284.1"/>
    <property type="molecule type" value="Genomic_DNA"/>
</dbReference>
<reference evidence="1 2" key="1">
    <citation type="journal article" date="2018" name="Front. Plant Sci.">
        <title>Red Clover (Trifolium pratense) and Zigzag Clover (T. medium) - A Picture of Genomic Similarities and Differences.</title>
        <authorList>
            <person name="Dluhosova J."/>
            <person name="Istvanek J."/>
            <person name="Nedelnik J."/>
            <person name="Repkova J."/>
        </authorList>
    </citation>
    <scope>NUCLEOTIDE SEQUENCE [LARGE SCALE GENOMIC DNA]</scope>
    <source>
        <strain evidence="2">cv. 10/8</strain>
        <tissue evidence="1">Leaf</tissue>
    </source>
</reference>
<protein>
    <submittedName>
        <fullName evidence="1">Uncharacterized protein</fullName>
    </submittedName>
</protein>
<dbReference type="AlphaFoldDB" id="A0A392P0Q2"/>
<organism evidence="1 2">
    <name type="scientific">Trifolium medium</name>
    <dbReference type="NCBI Taxonomy" id="97028"/>
    <lineage>
        <taxon>Eukaryota</taxon>
        <taxon>Viridiplantae</taxon>
        <taxon>Streptophyta</taxon>
        <taxon>Embryophyta</taxon>
        <taxon>Tracheophyta</taxon>
        <taxon>Spermatophyta</taxon>
        <taxon>Magnoliopsida</taxon>
        <taxon>eudicotyledons</taxon>
        <taxon>Gunneridae</taxon>
        <taxon>Pentapetalae</taxon>
        <taxon>rosids</taxon>
        <taxon>fabids</taxon>
        <taxon>Fabales</taxon>
        <taxon>Fabaceae</taxon>
        <taxon>Papilionoideae</taxon>
        <taxon>50 kb inversion clade</taxon>
        <taxon>NPAAA clade</taxon>
        <taxon>Hologalegina</taxon>
        <taxon>IRL clade</taxon>
        <taxon>Trifolieae</taxon>
        <taxon>Trifolium</taxon>
    </lineage>
</organism>
<feature type="non-terminal residue" evidence="1">
    <location>
        <position position="41"/>
    </location>
</feature>
<name>A0A392P0Q2_9FABA</name>